<dbReference type="InterPro" id="IPR007527">
    <property type="entry name" value="Znf_SWIM"/>
</dbReference>
<accession>A0A484KQR9</accession>
<dbReference type="Proteomes" id="UP000595140">
    <property type="component" value="Unassembled WGS sequence"/>
</dbReference>
<reference evidence="3 4" key="1">
    <citation type="submission" date="2018-04" db="EMBL/GenBank/DDBJ databases">
        <authorList>
            <person name="Vogel A."/>
        </authorList>
    </citation>
    <scope>NUCLEOTIDE SEQUENCE [LARGE SCALE GENOMIC DNA]</scope>
</reference>
<keyword evidence="1" id="KW-0863">Zinc-finger</keyword>
<evidence type="ECO:0000313" key="4">
    <source>
        <dbReference type="Proteomes" id="UP000595140"/>
    </source>
</evidence>
<sequence>MYKAGDASNRNEFDQLLLRIASKNQEAYNWLNAIPKHKWALSHDEGGTCYGIMTTNSSESFNNVLKGCRCLPVYAIVKFTYEKLVKLFAERQTNGYVWQQSGYNFPMNVWKHIRKNEENRLYYRVVQHHAQEGIYSVVVDGSSYIAQWETFTVNLNARTCSCGQWVTFHLPCSHVHAVCHYCSVTVDHLIPNVFSIQCYINASSGIIMPLPDESEWPTPEYEILRLTPRQTT</sequence>
<feature type="domain" description="SWIM-type" evidence="2">
    <location>
        <begin position="151"/>
        <end position="183"/>
    </location>
</feature>
<dbReference type="OrthoDB" id="1294417at2759"/>
<evidence type="ECO:0000313" key="3">
    <source>
        <dbReference type="EMBL" id="VFQ64392.1"/>
    </source>
</evidence>
<protein>
    <recommendedName>
        <fullName evidence="2">SWIM-type domain-containing protein</fullName>
    </recommendedName>
</protein>
<dbReference type="PANTHER" id="PTHR31973:SF195">
    <property type="entry name" value="MUDR FAMILY TRANSPOSASE"/>
    <property type="match status" value="1"/>
</dbReference>
<organism evidence="3 4">
    <name type="scientific">Cuscuta campestris</name>
    <dbReference type="NCBI Taxonomy" id="132261"/>
    <lineage>
        <taxon>Eukaryota</taxon>
        <taxon>Viridiplantae</taxon>
        <taxon>Streptophyta</taxon>
        <taxon>Embryophyta</taxon>
        <taxon>Tracheophyta</taxon>
        <taxon>Spermatophyta</taxon>
        <taxon>Magnoliopsida</taxon>
        <taxon>eudicotyledons</taxon>
        <taxon>Gunneridae</taxon>
        <taxon>Pentapetalae</taxon>
        <taxon>asterids</taxon>
        <taxon>lamiids</taxon>
        <taxon>Solanales</taxon>
        <taxon>Convolvulaceae</taxon>
        <taxon>Cuscuteae</taxon>
        <taxon>Cuscuta</taxon>
        <taxon>Cuscuta subgen. Grammica</taxon>
        <taxon>Cuscuta sect. Cleistogrammica</taxon>
    </lineage>
</organism>
<keyword evidence="1" id="KW-0862">Zinc</keyword>
<keyword evidence="1" id="KW-0479">Metal-binding</keyword>
<dbReference type="EMBL" id="OOIL02000404">
    <property type="protein sequence ID" value="VFQ64392.1"/>
    <property type="molecule type" value="Genomic_DNA"/>
</dbReference>
<dbReference type="GO" id="GO:0008270">
    <property type="term" value="F:zinc ion binding"/>
    <property type="evidence" value="ECO:0007669"/>
    <property type="project" value="UniProtKB-KW"/>
</dbReference>
<name>A0A484KQR9_9ASTE</name>
<dbReference type="PROSITE" id="PS50966">
    <property type="entry name" value="ZF_SWIM"/>
    <property type="match status" value="1"/>
</dbReference>
<gene>
    <name evidence="3" type="ORF">CCAM_LOCUS6168</name>
</gene>
<dbReference type="PANTHER" id="PTHR31973">
    <property type="entry name" value="POLYPROTEIN, PUTATIVE-RELATED"/>
    <property type="match status" value="1"/>
</dbReference>
<proteinExistence type="predicted"/>
<dbReference type="AlphaFoldDB" id="A0A484KQR9"/>
<keyword evidence="4" id="KW-1185">Reference proteome</keyword>
<evidence type="ECO:0000256" key="1">
    <source>
        <dbReference type="PROSITE-ProRule" id="PRU00325"/>
    </source>
</evidence>
<evidence type="ECO:0000259" key="2">
    <source>
        <dbReference type="PROSITE" id="PS50966"/>
    </source>
</evidence>
<dbReference type="Pfam" id="PF04434">
    <property type="entry name" value="SWIM"/>
    <property type="match status" value="1"/>
</dbReference>